<keyword evidence="2" id="KW-0812">Transmembrane</keyword>
<dbReference type="InterPro" id="IPR037682">
    <property type="entry name" value="TonB_C"/>
</dbReference>
<evidence type="ECO:0000256" key="3">
    <source>
        <dbReference type="ARBA" id="ARBA00022989"/>
    </source>
</evidence>
<feature type="domain" description="TonB C-terminal" evidence="6">
    <location>
        <begin position="127"/>
        <end position="218"/>
    </location>
</feature>
<keyword evidence="5" id="KW-0732">Signal</keyword>
<dbReference type="GO" id="GO:0016020">
    <property type="term" value="C:membrane"/>
    <property type="evidence" value="ECO:0007669"/>
    <property type="project" value="UniProtKB-SubCell"/>
</dbReference>
<dbReference type="InterPro" id="IPR011990">
    <property type="entry name" value="TPR-like_helical_dom_sf"/>
</dbReference>
<evidence type="ECO:0000313" key="8">
    <source>
        <dbReference type="Proteomes" id="UP000321814"/>
    </source>
</evidence>
<evidence type="ECO:0000256" key="4">
    <source>
        <dbReference type="ARBA" id="ARBA00023136"/>
    </source>
</evidence>
<protein>
    <submittedName>
        <fullName evidence="7">TonB family protein</fullName>
    </submittedName>
</protein>
<dbReference type="AlphaFoldDB" id="A0A5C8LZL1"/>
<keyword evidence="4" id="KW-0472">Membrane</keyword>
<evidence type="ECO:0000256" key="5">
    <source>
        <dbReference type="SAM" id="SignalP"/>
    </source>
</evidence>
<dbReference type="Proteomes" id="UP000321814">
    <property type="component" value="Unassembled WGS sequence"/>
</dbReference>
<dbReference type="Gene3D" id="1.25.40.10">
    <property type="entry name" value="Tetratricopeptide repeat domain"/>
    <property type="match status" value="1"/>
</dbReference>
<dbReference type="Pfam" id="PF03544">
    <property type="entry name" value="TonB_C"/>
    <property type="match status" value="1"/>
</dbReference>
<dbReference type="SMART" id="SM00671">
    <property type="entry name" value="SEL1"/>
    <property type="match status" value="1"/>
</dbReference>
<dbReference type="PROSITE" id="PS52015">
    <property type="entry name" value="TONB_CTD"/>
    <property type="match status" value="1"/>
</dbReference>
<dbReference type="OrthoDB" id="8561742at2"/>
<evidence type="ECO:0000256" key="1">
    <source>
        <dbReference type="ARBA" id="ARBA00004167"/>
    </source>
</evidence>
<dbReference type="NCBIfam" id="TIGR01352">
    <property type="entry name" value="tonB_Cterm"/>
    <property type="match status" value="1"/>
</dbReference>
<feature type="chain" id="PRO_5022671818" evidence="5">
    <location>
        <begin position="19"/>
        <end position="437"/>
    </location>
</feature>
<dbReference type="GO" id="GO:0055085">
    <property type="term" value="P:transmembrane transport"/>
    <property type="evidence" value="ECO:0007669"/>
    <property type="project" value="InterPro"/>
</dbReference>
<comment type="subcellular location">
    <subcellularLocation>
        <location evidence="1">Membrane</location>
        <topology evidence="1">Single-pass membrane protein</topology>
    </subcellularLocation>
</comment>
<comment type="caution">
    <text evidence="7">The sequence shown here is derived from an EMBL/GenBank/DDBJ whole genome shotgun (WGS) entry which is preliminary data.</text>
</comment>
<name>A0A5C8LZL1_9GAMM</name>
<proteinExistence type="predicted"/>
<reference evidence="7 8" key="1">
    <citation type="submission" date="2019-08" db="EMBL/GenBank/DDBJ databases">
        <title>Draft genome analysis of Rheinheimera tangshanensis isolated from the roots of fresh rice plants (Oryza sativa).</title>
        <authorList>
            <person name="Yu Q."/>
            <person name="Qi Y."/>
            <person name="Zhang H."/>
            <person name="Pu J."/>
        </authorList>
    </citation>
    <scope>NUCLEOTIDE SEQUENCE [LARGE SCALE GENOMIC DNA]</scope>
    <source>
        <strain evidence="7 8">JA3-B52</strain>
    </source>
</reference>
<keyword evidence="8" id="KW-1185">Reference proteome</keyword>
<organism evidence="7 8">
    <name type="scientific">Rheinheimera tangshanensis</name>
    <dbReference type="NCBI Taxonomy" id="400153"/>
    <lineage>
        <taxon>Bacteria</taxon>
        <taxon>Pseudomonadati</taxon>
        <taxon>Pseudomonadota</taxon>
        <taxon>Gammaproteobacteria</taxon>
        <taxon>Chromatiales</taxon>
        <taxon>Chromatiaceae</taxon>
        <taxon>Rheinheimera</taxon>
    </lineage>
</organism>
<keyword evidence="3" id="KW-1133">Transmembrane helix</keyword>
<dbReference type="InterPro" id="IPR006597">
    <property type="entry name" value="Sel1-like"/>
</dbReference>
<sequence>MRTLLLFTSLAFSPFVYSDLLDALQQYEQQDYQKASAEFSSLLPLGNELAAFNLAVMHYKGEGRKADTVKALAYFQLADALGDKRASALAKSVATKLSAEQQQQATELFQELLSKVQIRDLPDDEVDLAALPEVINRKAPAYPKEAAHSGIFGYTVMKFLIDEQGHVSTVEVLGSFPDKTFNKVSVKAVKLWKYAATGQKHQGKVMLHYSLGPLKEYQVKAFMQQHKLMDFAVAGSPQHQFLLGTLLDMLATNSSYVVQADKNLALEPTAELPAQLFDRRSGFSSRIQGFSGTAMVKTDVTGKVTEVLNADKLSKQQANTLLLGKVLDEDASNGVFRLWADPGKTTYVTPVVYVSELHTGGYWWTMAAKNGNLAAQRQLAMISESWENYLLQRNDPQVQAWSGVRKILQGNKAEGQLLLDKAVAQNYETAAELKAAL</sequence>
<evidence type="ECO:0000259" key="6">
    <source>
        <dbReference type="PROSITE" id="PS52015"/>
    </source>
</evidence>
<dbReference type="EMBL" id="VRLR01000003">
    <property type="protein sequence ID" value="TXK81615.1"/>
    <property type="molecule type" value="Genomic_DNA"/>
</dbReference>
<dbReference type="Gene3D" id="3.30.2420.10">
    <property type="entry name" value="TonB"/>
    <property type="match status" value="1"/>
</dbReference>
<dbReference type="SUPFAM" id="SSF74653">
    <property type="entry name" value="TolA/TonB C-terminal domain"/>
    <property type="match status" value="1"/>
</dbReference>
<dbReference type="SUPFAM" id="SSF81901">
    <property type="entry name" value="HCP-like"/>
    <property type="match status" value="1"/>
</dbReference>
<dbReference type="RefSeq" id="WP_147903757.1">
    <property type="nucleotide sequence ID" value="NZ_BAAAGC010000008.1"/>
</dbReference>
<accession>A0A5C8LZL1</accession>
<gene>
    <name evidence="7" type="ORF">FU839_06860</name>
</gene>
<evidence type="ECO:0000256" key="2">
    <source>
        <dbReference type="ARBA" id="ARBA00022692"/>
    </source>
</evidence>
<dbReference type="InterPro" id="IPR006260">
    <property type="entry name" value="TonB/TolA_C"/>
</dbReference>
<feature type="signal peptide" evidence="5">
    <location>
        <begin position="1"/>
        <end position="18"/>
    </location>
</feature>
<evidence type="ECO:0000313" key="7">
    <source>
        <dbReference type="EMBL" id="TXK81615.1"/>
    </source>
</evidence>